<keyword evidence="5 8" id="KW-0862">Zinc</keyword>
<dbReference type="HOGENOM" id="CLU_008539_6_2_9"/>
<reference evidence="10 11" key="1">
    <citation type="submission" date="2016-11" db="EMBL/GenBank/DDBJ databases">
        <authorList>
            <person name="Manzoor S."/>
        </authorList>
    </citation>
    <scope>NUCLEOTIDE SEQUENCE [LARGE SCALE GENOMIC DNA]</scope>
    <source>
        <strain evidence="10">Clostridium ultunense strain Esp</strain>
    </source>
</reference>
<keyword evidence="3 8" id="KW-0479">Metal-binding</keyword>
<dbReference type="InterPro" id="IPR001952">
    <property type="entry name" value="Alkaline_phosphatase"/>
</dbReference>
<accession>M1ZFW3</accession>
<keyword evidence="11" id="KW-1185">Reference proteome</keyword>
<dbReference type="PANTHER" id="PTHR11596:SF5">
    <property type="entry name" value="ALKALINE PHOSPHATASE"/>
    <property type="match status" value="1"/>
</dbReference>
<dbReference type="PRINTS" id="PR00113">
    <property type="entry name" value="ALKPHPHTASE"/>
</dbReference>
<dbReference type="CDD" id="cd16012">
    <property type="entry name" value="ALP"/>
    <property type="match status" value="1"/>
</dbReference>
<evidence type="ECO:0000313" key="10">
    <source>
        <dbReference type="EMBL" id="SHD78314.1"/>
    </source>
</evidence>
<dbReference type="RefSeq" id="WP_005587338.1">
    <property type="nucleotide sequence ID" value="NZ_LT669839.1"/>
</dbReference>
<evidence type="ECO:0000256" key="1">
    <source>
        <dbReference type="ARBA" id="ARBA00005984"/>
    </source>
</evidence>
<dbReference type="SMART" id="SM00098">
    <property type="entry name" value="alkPPc"/>
    <property type="match status" value="1"/>
</dbReference>
<evidence type="ECO:0000256" key="2">
    <source>
        <dbReference type="ARBA" id="ARBA00022553"/>
    </source>
</evidence>
<dbReference type="OrthoDB" id="9794455at2"/>
<evidence type="ECO:0000256" key="6">
    <source>
        <dbReference type="ARBA" id="ARBA00022842"/>
    </source>
</evidence>
<dbReference type="GO" id="GO:0046872">
    <property type="term" value="F:metal ion binding"/>
    <property type="evidence" value="ECO:0007669"/>
    <property type="project" value="UniProtKB-KW"/>
</dbReference>
<dbReference type="EMBL" id="LT669839">
    <property type="protein sequence ID" value="SHD78314.1"/>
    <property type="molecule type" value="Genomic_DNA"/>
</dbReference>
<evidence type="ECO:0000313" key="11">
    <source>
        <dbReference type="Proteomes" id="UP000245423"/>
    </source>
</evidence>
<dbReference type="PROSITE" id="PS00123">
    <property type="entry name" value="ALKALINE_PHOSPHATASE"/>
    <property type="match status" value="1"/>
</dbReference>
<organism evidence="10 11">
    <name type="scientific">[Clostridium] ultunense Esp</name>
    <dbReference type="NCBI Taxonomy" id="1288971"/>
    <lineage>
        <taxon>Bacteria</taxon>
        <taxon>Bacillati</taxon>
        <taxon>Bacillota</taxon>
        <taxon>Tissierellia</taxon>
        <taxon>Tissierellales</taxon>
        <taxon>Tepidimicrobiaceae</taxon>
        <taxon>Schnuerera</taxon>
    </lineage>
</organism>
<dbReference type="InterPro" id="IPR018299">
    <property type="entry name" value="Alkaline_phosphatase_AS"/>
</dbReference>
<feature type="binding site" evidence="8">
    <location>
        <position position="319"/>
    </location>
    <ligand>
        <name>Zn(2+)</name>
        <dbReference type="ChEBI" id="CHEBI:29105"/>
        <label>2</label>
    </ligand>
</feature>
<dbReference type="AlphaFoldDB" id="M1ZFW3"/>
<protein>
    <submittedName>
        <fullName evidence="10">Alkaline phosphatase 3</fullName>
        <ecNumber evidence="10">3.1.3.1</ecNumber>
    </submittedName>
</protein>
<feature type="binding site" evidence="8">
    <location>
        <position position="272"/>
    </location>
    <ligand>
        <name>Mg(2+)</name>
        <dbReference type="ChEBI" id="CHEBI:18420"/>
    </ligand>
</feature>
<keyword evidence="6 8" id="KW-0460">Magnesium</keyword>
<comment type="similarity">
    <text evidence="1 9">Belongs to the alkaline phosphatase family.</text>
</comment>
<feature type="active site" description="Phosphoserine intermediate" evidence="7">
    <location>
        <position position="95"/>
    </location>
</feature>
<gene>
    <name evidence="10" type="primary">phoB</name>
    <name evidence="10" type="ORF">CUESP1_2986</name>
</gene>
<evidence type="ECO:0000256" key="3">
    <source>
        <dbReference type="ARBA" id="ARBA00022723"/>
    </source>
</evidence>
<evidence type="ECO:0000256" key="7">
    <source>
        <dbReference type="PIRSR" id="PIRSR601952-1"/>
    </source>
</evidence>
<name>M1ZFW3_9FIRM</name>
<feature type="binding site" evidence="8">
    <location>
        <position position="51"/>
    </location>
    <ligand>
        <name>Zn(2+)</name>
        <dbReference type="ChEBI" id="CHEBI:29105"/>
        <label>2</label>
    </ligand>
</feature>
<dbReference type="GO" id="GO:0004035">
    <property type="term" value="F:alkaline phosphatase activity"/>
    <property type="evidence" value="ECO:0007669"/>
    <property type="project" value="UniProtKB-EC"/>
</dbReference>
<feature type="binding site" evidence="8">
    <location>
        <position position="148"/>
    </location>
    <ligand>
        <name>Mg(2+)</name>
        <dbReference type="ChEBI" id="CHEBI:18420"/>
    </ligand>
</feature>
<dbReference type="SUPFAM" id="SSF53649">
    <property type="entry name" value="Alkaline phosphatase-like"/>
    <property type="match status" value="1"/>
</dbReference>
<dbReference type="Pfam" id="PF00245">
    <property type="entry name" value="Alk_phosphatase"/>
    <property type="match status" value="1"/>
</dbReference>
<dbReference type="PANTHER" id="PTHR11596">
    <property type="entry name" value="ALKALINE PHOSPHATASE"/>
    <property type="match status" value="1"/>
</dbReference>
<evidence type="ECO:0000256" key="9">
    <source>
        <dbReference type="RuleBase" id="RU003946"/>
    </source>
</evidence>
<feature type="binding site" evidence="8">
    <location>
        <position position="51"/>
    </location>
    <ligand>
        <name>Mg(2+)</name>
        <dbReference type="ChEBI" id="CHEBI:18420"/>
    </ligand>
</feature>
<keyword evidence="4 10" id="KW-0378">Hydrolase</keyword>
<dbReference type="InterPro" id="IPR017850">
    <property type="entry name" value="Alkaline_phosphatase_core_sf"/>
</dbReference>
<dbReference type="Proteomes" id="UP000245423">
    <property type="component" value="Chromosome 1"/>
</dbReference>
<feature type="binding site" evidence="8">
    <location>
        <position position="408"/>
    </location>
    <ligand>
        <name>Zn(2+)</name>
        <dbReference type="ChEBI" id="CHEBI:29105"/>
        <label>2</label>
    </ligand>
</feature>
<evidence type="ECO:0000256" key="4">
    <source>
        <dbReference type="ARBA" id="ARBA00022801"/>
    </source>
</evidence>
<proteinExistence type="inferred from homology"/>
<feature type="binding site" evidence="8">
    <location>
        <position position="320"/>
    </location>
    <ligand>
        <name>Zn(2+)</name>
        <dbReference type="ChEBI" id="CHEBI:29105"/>
        <label>2</label>
    </ligand>
</feature>
<dbReference type="Gene3D" id="3.40.720.10">
    <property type="entry name" value="Alkaline Phosphatase, subunit A"/>
    <property type="match status" value="1"/>
</dbReference>
<feature type="binding site" evidence="8">
    <location>
        <position position="281"/>
    </location>
    <ligand>
        <name>Zn(2+)</name>
        <dbReference type="ChEBI" id="CHEBI:29105"/>
        <label>2</label>
    </ligand>
</feature>
<evidence type="ECO:0000256" key="5">
    <source>
        <dbReference type="ARBA" id="ARBA00022833"/>
    </source>
</evidence>
<dbReference type="Gene3D" id="1.10.60.40">
    <property type="match status" value="1"/>
</dbReference>
<feature type="binding site" evidence="8">
    <location>
        <position position="146"/>
    </location>
    <ligand>
        <name>Mg(2+)</name>
        <dbReference type="ChEBI" id="CHEBI:18420"/>
    </ligand>
</feature>
<sequence length="453" mass="49828">MINSKNRLLSLILSLVILLSPFFQTNNFVIAKDVSGNSTKPVKNIILLIGDGMGTSHVTLGRIVKGSNLHMDLMPVNSTMSTHPAFQAEKWVTDSAAAGTALATGSKTYNGYISVDTNKKPLETILEKSQKQGKSVGLVTTTRITHATPAVFASHISDRDAENQIAEQMISKGVNVLLGGGRRQFLPSSQSGKRDDNKDLIDEAKKLGYQYIETRQELNKAKSGKILGLFNMTHMDYEIDRDKYKEPSLAEMTTKAISLLSKEDKGFFLMVEGGRIDHASHANDPATTALDVIAFDDAVKVALDFAKNDKDTLVIVTADHETGGLAIGGYGIYDFKPEEFKKQKISLEKLSNILDENNYEKEIKEKLGIPLTLEESNKIKKSLKEKSIEPILNILNKNSITGWASTAHTATDVPLMAYGPGSERFSVHMDNTDVNKIMVQLFGFMKKTLKKVS</sequence>
<comment type="cofactor">
    <cofactor evidence="8">
        <name>Mg(2+)</name>
        <dbReference type="ChEBI" id="CHEBI:18420"/>
    </cofactor>
    <text evidence="8">Binds 1 Mg(2+) ion.</text>
</comment>
<dbReference type="EC" id="3.1.3.1" evidence="10"/>
<feature type="binding site" evidence="8">
    <location>
        <position position="277"/>
    </location>
    <ligand>
        <name>Zn(2+)</name>
        <dbReference type="ChEBI" id="CHEBI:29105"/>
        <label>2</label>
    </ligand>
</feature>
<evidence type="ECO:0000256" key="8">
    <source>
        <dbReference type="PIRSR" id="PIRSR601952-2"/>
    </source>
</evidence>
<comment type="cofactor">
    <cofactor evidence="8">
        <name>Zn(2+)</name>
        <dbReference type="ChEBI" id="CHEBI:29105"/>
    </cofactor>
    <text evidence="8">Binds 2 Zn(2+) ions.</text>
</comment>
<keyword evidence="2" id="KW-0597">Phosphoprotein</keyword>